<sequence>MQISPHVEALQRQLLSAAAAGGPQAEELAGRLAVALDAAARLAILDALSDAAGEITRELAPGSVDVRLRGRDVEFAVSSPARLESHSAAETSPTTQPVPTDAADDGDDASTSRTTLRVPDALKARAEAAAANEGVSLNTWLVRAISAALEPRRDPREPNSSRYSGWVR</sequence>
<dbReference type="InterPro" id="IPR008651">
    <property type="entry name" value="Uncharacterised_HicB"/>
</dbReference>
<dbReference type="InterPro" id="IPR013321">
    <property type="entry name" value="Arc_rbn_hlx_hlx"/>
</dbReference>
<protein>
    <submittedName>
        <fullName evidence="2">Toxin-antitoxin system HicB family antitoxin</fullName>
    </submittedName>
</protein>
<feature type="compositionally biased region" description="Polar residues" evidence="1">
    <location>
        <begin position="88"/>
        <end position="98"/>
    </location>
</feature>
<feature type="region of interest" description="Disordered" evidence="1">
    <location>
        <begin position="79"/>
        <end position="116"/>
    </location>
</feature>
<dbReference type="EMBL" id="BAAAOG010000002">
    <property type="protein sequence ID" value="GAA1954981.1"/>
    <property type="molecule type" value="Genomic_DNA"/>
</dbReference>
<gene>
    <name evidence="2" type="ORF">GCM10009776_16200</name>
</gene>
<evidence type="ECO:0000256" key="1">
    <source>
        <dbReference type="SAM" id="MobiDB-lite"/>
    </source>
</evidence>
<keyword evidence="3" id="KW-1185">Reference proteome</keyword>
<dbReference type="SUPFAM" id="SSF47598">
    <property type="entry name" value="Ribbon-helix-helix"/>
    <property type="match status" value="1"/>
</dbReference>
<accession>A0ABP5C2I7</accession>
<dbReference type="Pfam" id="PF05534">
    <property type="entry name" value="HicB"/>
    <property type="match status" value="1"/>
</dbReference>
<comment type="caution">
    <text evidence="2">The sequence shown here is derived from an EMBL/GenBank/DDBJ whole genome shotgun (WGS) entry which is preliminary data.</text>
</comment>
<organism evidence="2 3">
    <name type="scientific">Microbacterium deminutum</name>
    <dbReference type="NCBI Taxonomy" id="344164"/>
    <lineage>
        <taxon>Bacteria</taxon>
        <taxon>Bacillati</taxon>
        <taxon>Actinomycetota</taxon>
        <taxon>Actinomycetes</taxon>
        <taxon>Micrococcales</taxon>
        <taxon>Microbacteriaceae</taxon>
        <taxon>Microbacterium</taxon>
    </lineage>
</organism>
<name>A0ABP5C2I7_9MICO</name>
<evidence type="ECO:0000313" key="2">
    <source>
        <dbReference type="EMBL" id="GAA1954981.1"/>
    </source>
</evidence>
<dbReference type="InterPro" id="IPR010985">
    <property type="entry name" value="Ribbon_hlx_hlx"/>
</dbReference>
<dbReference type="RefSeq" id="WP_344093210.1">
    <property type="nucleotide sequence ID" value="NZ_BAAAOG010000002.1"/>
</dbReference>
<evidence type="ECO:0000313" key="3">
    <source>
        <dbReference type="Proteomes" id="UP001499933"/>
    </source>
</evidence>
<dbReference type="Proteomes" id="UP001499933">
    <property type="component" value="Unassembled WGS sequence"/>
</dbReference>
<dbReference type="Gene3D" id="1.10.1220.10">
    <property type="entry name" value="Met repressor-like"/>
    <property type="match status" value="1"/>
</dbReference>
<reference evidence="3" key="1">
    <citation type="journal article" date="2019" name="Int. J. Syst. Evol. Microbiol.">
        <title>The Global Catalogue of Microorganisms (GCM) 10K type strain sequencing project: providing services to taxonomists for standard genome sequencing and annotation.</title>
        <authorList>
            <consortium name="The Broad Institute Genomics Platform"/>
            <consortium name="The Broad Institute Genome Sequencing Center for Infectious Disease"/>
            <person name="Wu L."/>
            <person name="Ma J."/>
        </authorList>
    </citation>
    <scope>NUCLEOTIDE SEQUENCE [LARGE SCALE GENOMIC DNA]</scope>
    <source>
        <strain evidence="3">JCM 14901</strain>
    </source>
</reference>
<proteinExistence type="predicted"/>